<accession>A0A429X8I9</accession>
<dbReference type="EMBL" id="QYTW02000009">
    <property type="protein sequence ID" value="RST59686.1"/>
    <property type="molecule type" value="Genomic_DNA"/>
</dbReference>
<gene>
    <name evidence="1" type="ORF">D5F11_011325</name>
</gene>
<reference evidence="1 2" key="1">
    <citation type="submission" date="2018-12" db="EMBL/GenBank/DDBJ databases">
        <authorList>
            <person name="Sun L."/>
            <person name="Chen Z."/>
        </authorList>
    </citation>
    <scope>NUCLEOTIDE SEQUENCE [LARGE SCALE GENOMIC DNA]</scope>
    <source>
        <strain evidence="1 2">LMG 29736</strain>
    </source>
</reference>
<organism evidence="1 2">
    <name type="scientific">Siminovitchia terrae</name>
    <name type="common">Bacillus terrae</name>
    <dbReference type="NCBI Taxonomy" id="1914933"/>
    <lineage>
        <taxon>Bacteria</taxon>
        <taxon>Bacillati</taxon>
        <taxon>Bacillota</taxon>
        <taxon>Bacilli</taxon>
        <taxon>Bacillales</taxon>
        <taxon>Bacillaceae</taxon>
        <taxon>Siminovitchia</taxon>
    </lineage>
</organism>
<name>A0A429X8I9_SIMTE</name>
<dbReference type="AlphaFoldDB" id="A0A429X8I9"/>
<dbReference type="RefSeq" id="WP_126646563.1">
    <property type="nucleotide sequence ID" value="NZ_QYTW02000009.1"/>
</dbReference>
<evidence type="ECO:0000313" key="2">
    <source>
        <dbReference type="Proteomes" id="UP000287296"/>
    </source>
</evidence>
<proteinExistence type="predicted"/>
<protein>
    <submittedName>
        <fullName evidence="1">Uncharacterized protein</fullName>
    </submittedName>
</protein>
<evidence type="ECO:0000313" key="1">
    <source>
        <dbReference type="EMBL" id="RST59686.1"/>
    </source>
</evidence>
<comment type="caution">
    <text evidence="1">The sequence shown here is derived from an EMBL/GenBank/DDBJ whole genome shotgun (WGS) entry which is preliminary data.</text>
</comment>
<sequence>MVVELAESGVLEGEICYCDSSKKIRELREKWSKAKTLGEKIKIELQMAVERIENKKQLEAREEL</sequence>
<dbReference type="Proteomes" id="UP000287296">
    <property type="component" value="Unassembled WGS sequence"/>
</dbReference>